<dbReference type="InterPro" id="IPR006076">
    <property type="entry name" value="FAD-dep_OxRdtase"/>
</dbReference>
<sequence length="482" mass="51877">MSATSVPGRSRGPRAGAAASLAYAEPRTYWLDDPARPSPTASLTGERQADLVVVGGGYTGLWTALLARHRDPSRSVLLLEAGTCGDQASGRNGGFAAASLTHGFGNGLERWPEELAQLDRLGAANLEEMGATIAELGIDCDWRRSGELTVATAPHQVDELREVAAEVAAHGGDARWLDAAQTRALVDSPTYLGALHDPTSTALVEPARLAWGLRRACLDAGVEVCEQSRVTGLARDGAGVRLTVRGADGPGAVRAGRVALATNAFPPLLRRLRLMSVPVYDHVLMTEPLSPAQKAAIGWEGRQGVGDGANLFHYYRLTRDDRILWGGYDAVYHWGSRIDAALEQRERTHGLLAEHFFATFPQLEGLRFTHRWGGVIDTCTRFAAFYGTAVSGRVGYALGYTGLGVGASRFGAQVVLDLLEGADTERTRLRMVRERPLPFPPEPARSVGINLTRWSLARADARGGRRNLWLRGLDRAGLGFDS</sequence>
<feature type="domain" description="FAD dependent oxidoreductase" evidence="1">
    <location>
        <begin position="50"/>
        <end position="416"/>
    </location>
</feature>
<dbReference type="PANTHER" id="PTHR13847:SF281">
    <property type="entry name" value="FAD DEPENDENT OXIDOREDUCTASE DOMAIN-CONTAINING PROTEIN"/>
    <property type="match status" value="1"/>
</dbReference>
<dbReference type="GO" id="GO:0016491">
    <property type="term" value="F:oxidoreductase activity"/>
    <property type="evidence" value="ECO:0007669"/>
    <property type="project" value="UniProtKB-KW"/>
</dbReference>
<dbReference type="Pfam" id="PF01266">
    <property type="entry name" value="DAO"/>
    <property type="match status" value="1"/>
</dbReference>
<dbReference type="Proteomes" id="UP001482520">
    <property type="component" value="Unassembled WGS sequence"/>
</dbReference>
<dbReference type="EC" id="1.-.-.-" evidence="2"/>
<proteinExistence type="predicted"/>
<dbReference type="Gene3D" id="3.50.50.60">
    <property type="entry name" value="FAD/NAD(P)-binding domain"/>
    <property type="match status" value="1"/>
</dbReference>
<comment type="caution">
    <text evidence="2">The sequence shown here is derived from an EMBL/GenBank/DDBJ whole genome shotgun (WGS) entry which is preliminary data.</text>
</comment>
<keyword evidence="3" id="KW-1185">Reference proteome</keyword>
<dbReference type="SUPFAM" id="SSF51905">
    <property type="entry name" value="FAD/NAD(P)-binding domain"/>
    <property type="match status" value="1"/>
</dbReference>
<dbReference type="EMBL" id="JBEGDP010000018">
    <property type="protein sequence ID" value="MEQ7848517.1"/>
    <property type="molecule type" value="Genomic_DNA"/>
</dbReference>
<gene>
    <name evidence="2" type="ORF">V6R90_14630</name>
</gene>
<protein>
    <submittedName>
        <fullName evidence="2">FAD-dependent oxidoreductase</fullName>
        <ecNumber evidence="2">1.-.-.-</ecNumber>
    </submittedName>
</protein>
<evidence type="ECO:0000313" key="2">
    <source>
        <dbReference type="EMBL" id="MEQ7848517.1"/>
    </source>
</evidence>
<dbReference type="InterPro" id="IPR036188">
    <property type="entry name" value="FAD/NAD-bd_sf"/>
</dbReference>
<accession>A0ABV1P1B7</accession>
<dbReference type="PANTHER" id="PTHR13847">
    <property type="entry name" value="SARCOSINE DEHYDROGENASE-RELATED"/>
    <property type="match status" value="1"/>
</dbReference>
<dbReference type="Gene3D" id="3.30.9.10">
    <property type="entry name" value="D-Amino Acid Oxidase, subunit A, domain 2"/>
    <property type="match status" value="1"/>
</dbReference>
<organism evidence="2 3">
    <name type="scientific">Nocardioides kribbensis</name>
    <dbReference type="NCBI Taxonomy" id="305517"/>
    <lineage>
        <taxon>Bacteria</taxon>
        <taxon>Bacillati</taxon>
        <taxon>Actinomycetota</taxon>
        <taxon>Actinomycetes</taxon>
        <taxon>Propionibacteriales</taxon>
        <taxon>Nocardioidaceae</taxon>
        <taxon>Nocardioides</taxon>
    </lineage>
</organism>
<keyword evidence="2" id="KW-0560">Oxidoreductase</keyword>
<evidence type="ECO:0000313" key="3">
    <source>
        <dbReference type="Proteomes" id="UP001482520"/>
    </source>
</evidence>
<dbReference type="RefSeq" id="WP_349805102.1">
    <property type="nucleotide sequence ID" value="NZ_JBEGDP010000018.1"/>
</dbReference>
<name>A0ABV1P1B7_9ACTN</name>
<reference evidence="2 3" key="1">
    <citation type="submission" date="2024-02" db="EMBL/GenBank/DDBJ databases">
        <title>Full genome sequence of Nocardioides kribbensis.</title>
        <authorList>
            <person name="Poletto B.L."/>
            <person name="Silva G."/>
            <person name="Galante D."/>
            <person name="Campos K.R."/>
            <person name="Santos M.B.N."/>
            <person name="Sacchi C.T."/>
        </authorList>
    </citation>
    <scope>NUCLEOTIDE SEQUENCE [LARGE SCALE GENOMIC DNA]</scope>
    <source>
        <strain evidence="2 3">O4R</strain>
    </source>
</reference>
<evidence type="ECO:0000259" key="1">
    <source>
        <dbReference type="Pfam" id="PF01266"/>
    </source>
</evidence>